<gene>
    <name evidence="7" type="ORF">GCM10025760_08680</name>
</gene>
<dbReference type="Pfam" id="PF12833">
    <property type="entry name" value="HTH_18"/>
    <property type="match status" value="1"/>
</dbReference>
<dbReference type="Gene3D" id="1.10.10.60">
    <property type="entry name" value="Homeodomain-like"/>
    <property type="match status" value="2"/>
</dbReference>
<evidence type="ECO:0000256" key="2">
    <source>
        <dbReference type="ARBA" id="ARBA00023015"/>
    </source>
</evidence>
<dbReference type="PRINTS" id="PR00032">
    <property type="entry name" value="HTHARAC"/>
</dbReference>
<dbReference type="SMART" id="SM00342">
    <property type="entry name" value="HTH_ARAC"/>
    <property type="match status" value="1"/>
</dbReference>
<organism evidence="7 8">
    <name type="scientific">Microbacterium yannicii</name>
    <dbReference type="NCBI Taxonomy" id="671622"/>
    <lineage>
        <taxon>Bacteria</taxon>
        <taxon>Bacillati</taxon>
        <taxon>Actinomycetota</taxon>
        <taxon>Actinomycetes</taxon>
        <taxon>Micrococcales</taxon>
        <taxon>Microbacteriaceae</taxon>
        <taxon>Microbacterium</taxon>
    </lineage>
</organism>
<dbReference type="RefSeq" id="WP_194412716.1">
    <property type="nucleotide sequence ID" value="NZ_BAABKZ010000001.1"/>
</dbReference>
<keyword evidence="5" id="KW-0804">Transcription</keyword>
<dbReference type="PANTHER" id="PTHR46796">
    <property type="entry name" value="HTH-TYPE TRANSCRIPTIONAL ACTIVATOR RHAS-RELATED"/>
    <property type="match status" value="1"/>
</dbReference>
<evidence type="ECO:0000259" key="6">
    <source>
        <dbReference type="PROSITE" id="PS01124"/>
    </source>
</evidence>
<keyword evidence="3" id="KW-0238">DNA-binding</keyword>
<evidence type="ECO:0000256" key="1">
    <source>
        <dbReference type="ARBA" id="ARBA00022490"/>
    </source>
</evidence>
<comment type="caution">
    <text evidence="7">The sequence shown here is derived from an EMBL/GenBank/DDBJ whole genome shotgun (WGS) entry which is preliminary data.</text>
</comment>
<reference evidence="8" key="1">
    <citation type="journal article" date="2019" name="Int. J. Syst. Evol. Microbiol.">
        <title>The Global Catalogue of Microorganisms (GCM) 10K type strain sequencing project: providing services to taxonomists for standard genome sequencing and annotation.</title>
        <authorList>
            <consortium name="The Broad Institute Genomics Platform"/>
            <consortium name="The Broad Institute Genome Sequencing Center for Infectious Disease"/>
            <person name="Wu L."/>
            <person name="Ma J."/>
        </authorList>
    </citation>
    <scope>NUCLEOTIDE SEQUENCE [LARGE SCALE GENOMIC DNA]</scope>
    <source>
        <strain evidence="8">JCM 18959</strain>
    </source>
</reference>
<dbReference type="SUPFAM" id="SSF51215">
    <property type="entry name" value="Regulatory protein AraC"/>
    <property type="match status" value="1"/>
</dbReference>
<dbReference type="InterPro" id="IPR020449">
    <property type="entry name" value="Tscrpt_reg_AraC-type_HTH"/>
</dbReference>
<dbReference type="SUPFAM" id="SSF46689">
    <property type="entry name" value="Homeodomain-like"/>
    <property type="match status" value="2"/>
</dbReference>
<keyword evidence="2" id="KW-0805">Transcription regulation</keyword>
<dbReference type="InterPro" id="IPR037923">
    <property type="entry name" value="HTH-like"/>
</dbReference>
<dbReference type="PROSITE" id="PS01124">
    <property type="entry name" value="HTH_ARAC_FAMILY_2"/>
    <property type="match status" value="1"/>
</dbReference>
<dbReference type="Proteomes" id="UP001501407">
    <property type="component" value="Unassembled WGS sequence"/>
</dbReference>
<sequence>MPDARVRGRHATLEQHGVAAERFTDFVSPTLDLHGVDVVLLTFVLRGTGRHVLDETEYAITGPSFAVTRTGERHGLVTDGDALEVVNLYLDVDAHPIPTLAQPLDRALAALLPIGDAPRVRLPQVAIDDVAATRALLELLERETLHPGPGTGDSVAALRRALLVECARAISAHGFLPARGTRSRTDVAVDEVRAHLDRSFTENQSLADLAARVHLERTYLSRAFAASTGETISEYVARLRIGYAATLLRTTDRSIADIGVIAGFRDLSHFGRTFKRLLGVAPREYRRGP</sequence>
<evidence type="ECO:0000313" key="8">
    <source>
        <dbReference type="Proteomes" id="UP001501407"/>
    </source>
</evidence>
<dbReference type="InterPro" id="IPR018060">
    <property type="entry name" value="HTH_AraC"/>
</dbReference>
<proteinExistence type="predicted"/>
<dbReference type="EMBL" id="BAABKZ010000001">
    <property type="protein sequence ID" value="GAA5087475.1"/>
    <property type="molecule type" value="Genomic_DNA"/>
</dbReference>
<evidence type="ECO:0000313" key="7">
    <source>
        <dbReference type="EMBL" id="GAA5087475.1"/>
    </source>
</evidence>
<keyword evidence="1" id="KW-0963">Cytoplasm</keyword>
<evidence type="ECO:0000256" key="5">
    <source>
        <dbReference type="ARBA" id="ARBA00023163"/>
    </source>
</evidence>
<dbReference type="PROSITE" id="PS00041">
    <property type="entry name" value="HTH_ARAC_FAMILY_1"/>
    <property type="match status" value="1"/>
</dbReference>
<dbReference type="InterPro" id="IPR009057">
    <property type="entry name" value="Homeodomain-like_sf"/>
</dbReference>
<name>A0ABP9M1C5_9MICO</name>
<protein>
    <submittedName>
        <fullName evidence="7">Helix-turn-helix domain-containing protein</fullName>
    </submittedName>
</protein>
<evidence type="ECO:0000256" key="3">
    <source>
        <dbReference type="ARBA" id="ARBA00023125"/>
    </source>
</evidence>
<accession>A0ABP9M1C5</accession>
<feature type="domain" description="HTH araC/xylS-type" evidence="6">
    <location>
        <begin position="190"/>
        <end position="288"/>
    </location>
</feature>
<evidence type="ECO:0000256" key="4">
    <source>
        <dbReference type="ARBA" id="ARBA00023159"/>
    </source>
</evidence>
<dbReference type="InterPro" id="IPR018062">
    <property type="entry name" value="HTH_AraC-typ_CS"/>
</dbReference>
<keyword evidence="8" id="KW-1185">Reference proteome</keyword>
<dbReference type="PANTHER" id="PTHR46796:SF13">
    <property type="entry name" value="HTH-TYPE TRANSCRIPTIONAL ACTIVATOR RHAS"/>
    <property type="match status" value="1"/>
</dbReference>
<keyword evidence="4" id="KW-0010">Activator</keyword>
<dbReference type="InterPro" id="IPR050204">
    <property type="entry name" value="AraC_XylS_family_regulators"/>
</dbReference>